<dbReference type="Proteomes" id="UP000073492">
    <property type="component" value="Unassembled WGS sequence"/>
</dbReference>
<keyword evidence="3" id="KW-1185">Reference proteome</keyword>
<sequence length="133" mass="14770">MATSTRQLRNGIGQYHNSVPKQTFETSSDRNGKATAEYAWHNCDNICLRYMVTGKAGTSNDSTAAPGTPLHYKDSNHIVIDHDTRLIHNVTSSSDLVRWILELGSKNSPAELFDACKDPKEEGCDSKSRKRDS</sequence>
<feature type="region of interest" description="Disordered" evidence="1">
    <location>
        <begin position="111"/>
        <end position="133"/>
    </location>
</feature>
<evidence type="ECO:0000313" key="2">
    <source>
        <dbReference type="EMBL" id="KXT13783.1"/>
    </source>
</evidence>
<protein>
    <submittedName>
        <fullName evidence="2">Uncharacterized protein</fullName>
    </submittedName>
</protein>
<dbReference type="EMBL" id="LFZO01000104">
    <property type="protein sequence ID" value="KXT13783.1"/>
    <property type="molecule type" value="Genomic_DNA"/>
</dbReference>
<evidence type="ECO:0000313" key="3">
    <source>
        <dbReference type="Proteomes" id="UP000073492"/>
    </source>
</evidence>
<proteinExistence type="predicted"/>
<evidence type="ECO:0000256" key="1">
    <source>
        <dbReference type="SAM" id="MobiDB-lite"/>
    </source>
</evidence>
<gene>
    <name evidence="2" type="ORF">AC579_2353</name>
</gene>
<dbReference type="AlphaFoldDB" id="A0A139IGD2"/>
<dbReference type="OrthoDB" id="3526850at2759"/>
<comment type="caution">
    <text evidence="2">The sequence shown here is derived from an EMBL/GenBank/DDBJ whole genome shotgun (WGS) entry which is preliminary data.</text>
</comment>
<reference evidence="2 3" key="1">
    <citation type="submission" date="2015-07" db="EMBL/GenBank/DDBJ databases">
        <title>Comparative genomics of the Sigatoka disease complex on banana suggests a link between parallel evolutionary changes in Pseudocercospora fijiensis and Pseudocercospora eumusae and increased virulence on the banana host.</title>
        <authorList>
            <person name="Chang T.-C."/>
            <person name="Salvucci A."/>
            <person name="Crous P.W."/>
            <person name="Stergiopoulos I."/>
        </authorList>
    </citation>
    <scope>NUCLEOTIDE SEQUENCE [LARGE SCALE GENOMIC DNA]</scope>
    <source>
        <strain evidence="2 3">CBS 116634</strain>
    </source>
</reference>
<organism evidence="2 3">
    <name type="scientific">Pseudocercospora musae</name>
    <dbReference type="NCBI Taxonomy" id="113226"/>
    <lineage>
        <taxon>Eukaryota</taxon>
        <taxon>Fungi</taxon>
        <taxon>Dikarya</taxon>
        <taxon>Ascomycota</taxon>
        <taxon>Pezizomycotina</taxon>
        <taxon>Dothideomycetes</taxon>
        <taxon>Dothideomycetidae</taxon>
        <taxon>Mycosphaerellales</taxon>
        <taxon>Mycosphaerellaceae</taxon>
        <taxon>Pseudocercospora</taxon>
    </lineage>
</organism>
<name>A0A139IGD2_9PEZI</name>
<feature type="compositionally biased region" description="Basic and acidic residues" evidence="1">
    <location>
        <begin position="114"/>
        <end position="133"/>
    </location>
</feature>
<accession>A0A139IGD2</accession>